<dbReference type="Proteomes" id="UP000519897">
    <property type="component" value="Unassembled WGS sequence"/>
</dbReference>
<name>A0A7W6PQY2_9HYPH</name>
<evidence type="ECO:0000313" key="2">
    <source>
        <dbReference type="Proteomes" id="UP000519897"/>
    </source>
</evidence>
<accession>A0A7W6PQY2</accession>
<protein>
    <submittedName>
        <fullName evidence="1">Uncharacterized protein</fullName>
    </submittedName>
</protein>
<sequence length="32" mass="3574">MLILLMAVAVLVSFAVELAIEAIRENWNEVES</sequence>
<keyword evidence="2" id="KW-1185">Reference proteome</keyword>
<reference evidence="1 2" key="1">
    <citation type="submission" date="2020-08" db="EMBL/GenBank/DDBJ databases">
        <title>Genomic Encyclopedia of Type Strains, Phase IV (KMG-IV): sequencing the most valuable type-strain genomes for metagenomic binning, comparative biology and taxonomic classification.</title>
        <authorList>
            <person name="Goeker M."/>
        </authorList>
    </citation>
    <scope>NUCLEOTIDE SEQUENCE [LARGE SCALE GENOMIC DNA]</scope>
    <source>
        <strain evidence="1 2">DSM 29514</strain>
    </source>
</reference>
<gene>
    <name evidence="1" type="ORF">GGQ72_000639</name>
</gene>
<dbReference type="EMBL" id="JACIEC010000001">
    <property type="protein sequence ID" value="MBB4142140.1"/>
    <property type="molecule type" value="Genomic_DNA"/>
</dbReference>
<proteinExistence type="predicted"/>
<organism evidence="1 2">
    <name type="scientific">Rhizobium rhizoryzae</name>
    <dbReference type="NCBI Taxonomy" id="451876"/>
    <lineage>
        <taxon>Bacteria</taxon>
        <taxon>Pseudomonadati</taxon>
        <taxon>Pseudomonadota</taxon>
        <taxon>Alphaproteobacteria</taxon>
        <taxon>Hyphomicrobiales</taxon>
        <taxon>Rhizobiaceae</taxon>
        <taxon>Rhizobium/Agrobacterium group</taxon>
        <taxon>Rhizobium</taxon>
    </lineage>
</organism>
<comment type="caution">
    <text evidence="1">The sequence shown here is derived from an EMBL/GenBank/DDBJ whole genome shotgun (WGS) entry which is preliminary data.</text>
</comment>
<evidence type="ECO:0000313" key="1">
    <source>
        <dbReference type="EMBL" id="MBB4142140.1"/>
    </source>
</evidence>
<dbReference type="AlphaFoldDB" id="A0A7W6PQY2"/>